<comment type="function">
    <text evidence="2">Antitoxin component of a type II toxin-antitoxin (TA) system.</text>
</comment>
<accession>A0A831UE48</accession>
<comment type="caution">
    <text evidence="3">The sequence shown here is derived from an EMBL/GenBank/DDBJ whole genome shotgun (WGS) entry which is preliminary data.</text>
</comment>
<dbReference type="AlphaFoldDB" id="A0A831UE48"/>
<comment type="similarity">
    <text evidence="1 2">Belongs to the phD/YefM antitoxin family.</text>
</comment>
<dbReference type="EMBL" id="DSOV01000001">
    <property type="protein sequence ID" value="HEN40804.1"/>
    <property type="molecule type" value="Genomic_DNA"/>
</dbReference>
<evidence type="ECO:0000313" key="3">
    <source>
        <dbReference type="EMBL" id="HEN40804.1"/>
    </source>
</evidence>
<dbReference type="NCBIfam" id="TIGR01552">
    <property type="entry name" value="phd_fam"/>
    <property type="match status" value="1"/>
</dbReference>
<evidence type="ECO:0000256" key="1">
    <source>
        <dbReference type="ARBA" id="ARBA00009981"/>
    </source>
</evidence>
<gene>
    <name evidence="3" type="ORF">ENQ87_00275</name>
</gene>
<protein>
    <recommendedName>
        <fullName evidence="2">Antitoxin</fullName>
    </recommendedName>
</protein>
<proteinExistence type="inferred from homology"/>
<dbReference type="Pfam" id="PF02604">
    <property type="entry name" value="PhdYeFM_antitox"/>
    <property type="match status" value="1"/>
</dbReference>
<name>A0A831UE48_GEOME</name>
<reference evidence="3" key="1">
    <citation type="journal article" date="2020" name="mSystems">
        <title>Genome- and Community-Level Interaction Insights into Carbon Utilization and Element Cycling Functions of Hydrothermarchaeota in Hydrothermal Sediment.</title>
        <authorList>
            <person name="Zhou Z."/>
            <person name="Liu Y."/>
            <person name="Xu W."/>
            <person name="Pan J."/>
            <person name="Luo Z.H."/>
            <person name="Li M."/>
        </authorList>
    </citation>
    <scope>NUCLEOTIDE SEQUENCE [LARGE SCALE GENOMIC DNA]</scope>
    <source>
        <strain evidence="3">SpSt-349</strain>
    </source>
</reference>
<dbReference type="PANTHER" id="PTHR35377">
    <property type="entry name" value="ANTITOXIN VAPB49-RELATED-RELATED"/>
    <property type="match status" value="1"/>
</dbReference>
<evidence type="ECO:0000256" key="2">
    <source>
        <dbReference type="RuleBase" id="RU362080"/>
    </source>
</evidence>
<dbReference type="InterPro" id="IPR036165">
    <property type="entry name" value="YefM-like_sf"/>
</dbReference>
<dbReference type="InterPro" id="IPR006442">
    <property type="entry name" value="Antitoxin_Phd/YefM"/>
</dbReference>
<sequence length="81" mass="9101">MITININEAKTHLSHYLDEVEKGERVVVCKRNRPVAELRPIAPRPTEKRPIGLARGTFTVPDSFFDELPDETIALFSGEAP</sequence>
<dbReference type="Gene3D" id="3.40.1620.10">
    <property type="entry name" value="YefM-like domain"/>
    <property type="match status" value="1"/>
</dbReference>
<dbReference type="SUPFAM" id="SSF143120">
    <property type="entry name" value="YefM-like"/>
    <property type="match status" value="1"/>
</dbReference>
<dbReference type="InterPro" id="IPR051416">
    <property type="entry name" value="phD-YefM_TA_antitoxins"/>
</dbReference>
<organism evidence="3">
    <name type="scientific">Geobacter metallireducens</name>
    <dbReference type="NCBI Taxonomy" id="28232"/>
    <lineage>
        <taxon>Bacteria</taxon>
        <taxon>Pseudomonadati</taxon>
        <taxon>Thermodesulfobacteriota</taxon>
        <taxon>Desulfuromonadia</taxon>
        <taxon>Geobacterales</taxon>
        <taxon>Geobacteraceae</taxon>
        <taxon>Geobacter</taxon>
    </lineage>
</organism>